<protein>
    <submittedName>
        <fullName evidence="2">Unannotated protein</fullName>
    </submittedName>
</protein>
<dbReference type="Pfam" id="PF02467">
    <property type="entry name" value="Whib"/>
    <property type="match status" value="1"/>
</dbReference>
<name>A0A6J6BMC6_9ZZZZ</name>
<feature type="domain" description="4Fe-4S Wbl-type" evidence="1">
    <location>
        <begin position="33"/>
        <end position="97"/>
    </location>
</feature>
<reference evidence="2" key="1">
    <citation type="submission" date="2020-05" db="EMBL/GenBank/DDBJ databases">
        <authorList>
            <person name="Chiriac C."/>
            <person name="Salcher M."/>
            <person name="Ghai R."/>
            <person name="Kavagutti S V."/>
        </authorList>
    </citation>
    <scope>NUCLEOTIDE SEQUENCE</scope>
</reference>
<sequence>MVTPRTTRTTTDSGSNTVPVLPISRPAWFADALCAEPAVVAEVGMHLVDAERNREAKARAMQVCGRCLVRTDCLEYALADDRLVGIFGGTDTAARRAIRSNRSRLTEENASATA</sequence>
<dbReference type="InterPro" id="IPR034768">
    <property type="entry name" value="4FE4S_WBL"/>
</dbReference>
<evidence type="ECO:0000313" key="2">
    <source>
        <dbReference type="EMBL" id="CAB4539865.1"/>
    </source>
</evidence>
<dbReference type="AlphaFoldDB" id="A0A6J6BMC6"/>
<evidence type="ECO:0000259" key="1">
    <source>
        <dbReference type="PROSITE" id="PS51674"/>
    </source>
</evidence>
<accession>A0A6J6BMC6</accession>
<organism evidence="2">
    <name type="scientific">freshwater metagenome</name>
    <dbReference type="NCBI Taxonomy" id="449393"/>
    <lineage>
        <taxon>unclassified sequences</taxon>
        <taxon>metagenomes</taxon>
        <taxon>ecological metagenomes</taxon>
    </lineage>
</organism>
<dbReference type="EMBL" id="CAEZSR010000004">
    <property type="protein sequence ID" value="CAB4539865.1"/>
    <property type="molecule type" value="Genomic_DNA"/>
</dbReference>
<proteinExistence type="predicted"/>
<dbReference type="PROSITE" id="PS51674">
    <property type="entry name" value="4FE4S_WBL"/>
    <property type="match status" value="1"/>
</dbReference>
<gene>
    <name evidence="2" type="ORF">UFOPK1493_00208</name>
</gene>